<accession>A0A934PV30</accession>
<reference evidence="1" key="1">
    <citation type="submission" date="2020-12" db="EMBL/GenBank/DDBJ databases">
        <title>Bacterial novel species Mucilaginibacter sp. SD-g isolated from soil.</title>
        <authorList>
            <person name="Jung H.-Y."/>
        </authorList>
    </citation>
    <scope>NUCLEOTIDE SEQUENCE</scope>
    <source>
        <strain evidence="1">SD-g</strain>
    </source>
</reference>
<evidence type="ECO:0000313" key="2">
    <source>
        <dbReference type="Proteomes" id="UP000613193"/>
    </source>
</evidence>
<dbReference type="EMBL" id="JAEHFW010000001">
    <property type="protein sequence ID" value="MBK0379558.1"/>
    <property type="molecule type" value="Genomic_DNA"/>
</dbReference>
<comment type="caution">
    <text evidence="1">The sequence shown here is derived from an EMBL/GenBank/DDBJ whole genome shotgun (WGS) entry which is preliminary data.</text>
</comment>
<dbReference type="AlphaFoldDB" id="A0A934PV30"/>
<organism evidence="1 2">
    <name type="scientific">Mucilaginibacter segetis</name>
    <dbReference type="NCBI Taxonomy" id="2793071"/>
    <lineage>
        <taxon>Bacteria</taxon>
        <taxon>Pseudomonadati</taxon>
        <taxon>Bacteroidota</taxon>
        <taxon>Sphingobacteriia</taxon>
        <taxon>Sphingobacteriales</taxon>
        <taxon>Sphingobacteriaceae</taxon>
        <taxon>Mucilaginibacter</taxon>
    </lineage>
</organism>
<protein>
    <submittedName>
        <fullName evidence="1">Uncharacterized protein</fullName>
    </submittedName>
</protein>
<sequence>MKRIIIFSLLLVAATAFITVKYFRSLNNSGEHSANILRNIPDNAAAVFEFSNDKGFYDIFTDNTLVGNLIGEEKIGELDTVRKVFFGDATLQGFFNNSNVFVSLHPDTSQSSGTELLITAAAAKNFDIEIFNSLLKKKKSGYVITPLNINGKKGYTVYFTSLKKRFYIINKSGNIFSASFSKNLITRSAAYKTDNDNHAFLLLPDKQNANSLANLYVNYTQLSPVFEQLLKNRYSDIFKSFRLLPALGALNLNYKTDALMFNGYTNIINNKPASYLNLFRDQQPVVNKLKEVFPSTTAYAMSMGVSDPEKFMHDLSRFYDKAGLKGEEDTLFNKVKNETGINLHTEFGKLLGNEFALVTTRYHEKLGIVATTNGLKLRPFMTNISTMVDDNTGRFKYDKLPYFLLGDAFSILKRPYFRIIDNYLILANSIHELDSYNDIYFNRKFLNKAENYIDFDNLTAERSNVSFIMYFKNAQPILKGDLKDNIYSNYKNSSLSLKNFYAASYQLSAADRNFYTNFCMLKNVQDSTSVKNTKNQ</sequence>
<dbReference type="RefSeq" id="WP_200066010.1">
    <property type="nucleotide sequence ID" value="NZ_JAEHFW010000001.1"/>
</dbReference>
<name>A0A934PV30_9SPHI</name>
<evidence type="ECO:0000313" key="1">
    <source>
        <dbReference type="EMBL" id="MBK0379558.1"/>
    </source>
</evidence>
<proteinExistence type="predicted"/>
<dbReference type="Proteomes" id="UP000613193">
    <property type="component" value="Unassembled WGS sequence"/>
</dbReference>
<keyword evidence="2" id="KW-1185">Reference proteome</keyword>
<gene>
    <name evidence="1" type="ORF">I5M19_09580</name>
</gene>